<dbReference type="Proteomes" id="UP000649739">
    <property type="component" value="Unassembled WGS sequence"/>
</dbReference>
<evidence type="ECO:0000313" key="2">
    <source>
        <dbReference type="EMBL" id="GGK09887.1"/>
    </source>
</evidence>
<comment type="caution">
    <text evidence="2">The sequence shown here is derived from an EMBL/GenBank/DDBJ whole genome shotgun (WGS) entry which is preliminary data.</text>
</comment>
<dbReference type="AlphaFoldDB" id="A0A8J3BK78"/>
<feature type="region of interest" description="Disordered" evidence="1">
    <location>
        <begin position="1"/>
        <end position="25"/>
    </location>
</feature>
<dbReference type="EMBL" id="BMQB01000014">
    <property type="protein sequence ID" value="GGK09887.1"/>
    <property type="molecule type" value="Genomic_DNA"/>
</dbReference>
<protein>
    <submittedName>
        <fullName evidence="2">Uncharacterized protein</fullName>
    </submittedName>
</protein>
<evidence type="ECO:0000313" key="3">
    <source>
        <dbReference type="Proteomes" id="UP000649739"/>
    </source>
</evidence>
<keyword evidence="3" id="KW-1185">Reference proteome</keyword>
<sequence length="53" mass="5531">MHTGPRCYAVDADTGADRHTPALSGDRAGRVLAGDVVVHRDGGGLRAFRVSGR</sequence>
<evidence type="ECO:0000256" key="1">
    <source>
        <dbReference type="SAM" id="MobiDB-lite"/>
    </source>
</evidence>
<name>A0A8J3BK78_9ACTN</name>
<proteinExistence type="predicted"/>
<reference evidence="2" key="1">
    <citation type="journal article" date="2014" name="Int. J. Syst. Evol. Microbiol.">
        <title>Complete genome sequence of Corynebacterium casei LMG S-19264T (=DSM 44701T), isolated from a smear-ripened cheese.</title>
        <authorList>
            <consortium name="US DOE Joint Genome Institute (JGI-PGF)"/>
            <person name="Walter F."/>
            <person name="Albersmeier A."/>
            <person name="Kalinowski J."/>
            <person name="Ruckert C."/>
        </authorList>
    </citation>
    <scope>NUCLEOTIDE SEQUENCE</scope>
    <source>
        <strain evidence="2">JCM 3090</strain>
    </source>
</reference>
<gene>
    <name evidence="2" type="ORF">GCM10010123_44750</name>
</gene>
<organism evidence="2 3">
    <name type="scientific">Pilimelia anulata</name>
    <dbReference type="NCBI Taxonomy" id="53371"/>
    <lineage>
        <taxon>Bacteria</taxon>
        <taxon>Bacillati</taxon>
        <taxon>Actinomycetota</taxon>
        <taxon>Actinomycetes</taxon>
        <taxon>Micromonosporales</taxon>
        <taxon>Micromonosporaceae</taxon>
        <taxon>Pilimelia</taxon>
    </lineage>
</organism>
<accession>A0A8J3BK78</accession>
<dbReference type="RefSeq" id="WP_189172195.1">
    <property type="nucleotide sequence ID" value="NZ_BMQB01000014.1"/>
</dbReference>
<reference evidence="2" key="2">
    <citation type="submission" date="2020-09" db="EMBL/GenBank/DDBJ databases">
        <authorList>
            <person name="Sun Q."/>
            <person name="Ohkuma M."/>
        </authorList>
    </citation>
    <scope>NUCLEOTIDE SEQUENCE</scope>
    <source>
        <strain evidence="2">JCM 3090</strain>
    </source>
</reference>